<evidence type="ECO:0000313" key="2">
    <source>
        <dbReference type="EMBL" id="KAG9346049.1"/>
    </source>
</evidence>
<proteinExistence type="predicted"/>
<dbReference type="EMBL" id="JAFBMS010000016">
    <property type="protein sequence ID" value="KAG9346049.1"/>
    <property type="molecule type" value="Genomic_DNA"/>
</dbReference>
<comment type="caution">
    <text evidence="2">The sequence shown here is derived from an EMBL/GenBank/DDBJ whole genome shotgun (WGS) entry which is preliminary data.</text>
</comment>
<sequence length="205" mass="21918">MSAPPSTETWLTVSETLTSVMKYYPGRNDGGKRDKGATQSQTATITKQSSASSVVVNQSIGTALSQLALTGTGTPAVCPVLCTACCQASDAGKQSVFLMEKVKGSTQVDSDRGDRITAVRREREEKGREKCGGRLATGTVLGERRVLIGQEVEWRQRSWMGLAVSSVLRGECWRDRVGLGEAGRGRATGSSQPNICGEVEDEKDD</sequence>
<protein>
    <submittedName>
        <fullName evidence="2">Uncharacterized protein</fullName>
    </submittedName>
</protein>
<evidence type="ECO:0000313" key="3">
    <source>
        <dbReference type="Proteomes" id="UP000824540"/>
    </source>
</evidence>
<dbReference type="AlphaFoldDB" id="A0A8T2P142"/>
<dbReference type="Proteomes" id="UP000824540">
    <property type="component" value="Unassembled WGS sequence"/>
</dbReference>
<name>A0A8T2P142_9TELE</name>
<evidence type="ECO:0000256" key="1">
    <source>
        <dbReference type="SAM" id="MobiDB-lite"/>
    </source>
</evidence>
<gene>
    <name evidence="2" type="ORF">JZ751_007865</name>
</gene>
<organism evidence="2 3">
    <name type="scientific">Albula glossodonta</name>
    <name type="common">roundjaw bonefish</name>
    <dbReference type="NCBI Taxonomy" id="121402"/>
    <lineage>
        <taxon>Eukaryota</taxon>
        <taxon>Metazoa</taxon>
        <taxon>Chordata</taxon>
        <taxon>Craniata</taxon>
        <taxon>Vertebrata</taxon>
        <taxon>Euteleostomi</taxon>
        <taxon>Actinopterygii</taxon>
        <taxon>Neopterygii</taxon>
        <taxon>Teleostei</taxon>
        <taxon>Albuliformes</taxon>
        <taxon>Albulidae</taxon>
        <taxon>Albula</taxon>
    </lineage>
</organism>
<keyword evidence="3" id="KW-1185">Reference proteome</keyword>
<feature type="region of interest" description="Disordered" evidence="1">
    <location>
        <begin position="181"/>
        <end position="205"/>
    </location>
</feature>
<reference evidence="2" key="1">
    <citation type="thesis" date="2021" institute="BYU ScholarsArchive" country="Provo, UT, USA">
        <title>Applications of and Algorithms for Genome Assembly and Genomic Analyses with an Emphasis on Marine Teleosts.</title>
        <authorList>
            <person name="Pickett B.D."/>
        </authorList>
    </citation>
    <scope>NUCLEOTIDE SEQUENCE</scope>
    <source>
        <strain evidence="2">HI-2016</strain>
    </source>
</reference>
<accession>A0A8T2P142</accession>